<dbReference type="EC" id="1.3.1.76" evidence="2"/>
<evidence type="ECO:0000256" key="4">
    <source>
        <dbReference type="ARBA" id="ARBA00023027"/>
    </source>
</evidence>
<dbReference type="OrthoDB" id="45564at2"/>
<organism evidence="8 9">
    <name type="scientific">Phaeodactylibacter xiamenensis</name>
    <dbReference type="NCBI Taxonomy" id="1524460"/>
    <lineage>
        <taxon>Bacteria</taxon>
        <taxon>Pseudomonadati</taxon>
        <taxon>Bacteroidota</taxon>
        <taxon>Saprospiria</taxon>
        <taxon>Saprospirales</taxon>
        <taxon>Haliscomenobacteraceae</taxon>
        <taxon>Phaeodactylibacter</taxon>
    </lineage>
</organism>
<dbReference type="Gene3D" id="3.30.160.110">
    <property type="entry name" value="Siroheme synthase, domain 2"/>
    <property type="match status" value="1"/>
</dbReference>
<dbReference type="GO" id="GO:0019354">
    <property type="term" value="P:siroheme biosynthetic process"/>
    <property type="evidence" value="ECO:0007669"/>
    <property type="project" value="UniProtKB-UniPathway"/>
</dbReference>
<keyword evidence="4" id="KW-0520">NAD</keyword>
<comment type="catalytic activity">
    <reaction evidence="6">
        <text>precorrin-2 + NAD(+) = sirohydrochlorin + NADH + 2 H(+)</text>
        <dbReference type="Rhea" id="RHEA:15613"/>
        <dbReference type="ChEBI" id="CHEBI:15378"/>
        <dbReference type="ChEBI" id="CHEBI:57540"/>
        <dbReference type="ChEBI" id="CHEBI:57945"/>
        <dbReference type="ChEBI" id="CHEBI:58351"/>
        <dbReference type="ChEBI" id="CHEBI:58827"/>
        <dbReference type="EC" id="1.3.1.76"/>
    </reaction>
</comment>
<dbReference type="InterPro" id="IPR036291">
    <property type="entry name" value="NAD(P)-bd_dom_sf"/>
</dbReference>
<dbReference type="Gene3D" id="3.40.50.720">
    <property type="entry name" value="NAD(P)-binding Rossmann-like Domain"/>
    <property type="match status" value="1"/>
</dbReference>
<dbReference type="InterPro" id="IPR006367">
    <property type="entry name" value="Sirohaem_synthase_N"/>
</dbReference>
<evidence type="ECO:0000313" key="9">
    <source>
        <dbReference type="Proteomes" id="UP000029736"/>
    </source>
</evidence>
<accession>A0A098S042</accession>
<dbReference type="Pfam" id="PF14824">
    <property type="entry name" value="Sirohm_synth_M"/>
    <property type="match status" value="1"/>
</dbReference>
<evidence type="ECO:0000256" key="5">
    <source>
        <dbReference type="ARBA" id="ARBA00023244"/>
    </source>
</evidence>
<proteinExistence type="predicted"/>
<comment type="pathway">
    <text evidence="1">Porphyrin-containing compound metabolism; siroheme biosynthesis; sirohydrochlorin from precorrin-2: step 1/1.</text>
</comment>
<dbReference type="PANTHER" id="PTHR35330">
    <property type="entry name" value="SIROHEME BIOSYNTHESIS PROTEIN MET8"/>
    <property type="match status" value="1"/>
</dbReference>
<evidence type="ECO:0000256" key="1">
    <source>
        <dbReference type="ARBA" id="ARBA00005010"/>
    </source>
</evidence>
<gene>
    <name evidence="8" type="ORF">IX84_24105</name>
</gene>
<dbReference type="EMBL" id="JPOS01000083">
    <property type="protein sequence ID" value="KGE85734.1"/>
    <property type="molecule type" value="Genomic_DNA"/>
</dbReference>
<dbReference type="RefSeq" id="WP_044226411.1">
    <property type="nucleotide sequence ID" value="NZ_JBKAGJ010000002.1"/>
</dbReference>
<evidence type="ECO:0000256" key="6">
    <source>
        <dbReference type="ARBA" id="ARBA00047561"/>
    </source>
</evidence>
<comment type="caution">
    <text evidence="8">The sequence shown here is derived from an EMBL/GenBank/DDBJ whole genome shotgun (WGS) entry which is preliminary data.</text>
</comment>
<sequence>MKNTLYPVFLKLDRLKMLIVGAGEVGCEKLTFLLKSSPDAHITVVAREVLPPVSELLEHYPDVDLNIIRKDFEPADTEGFDLVIAATNFEDLNRQVRDAAKAHGALVNVADTPALCDFYLGSIVTRGSLKVAISTNGQSPTFAKRFRQWLEAILPEETDALLSHLKVFRDQLKGDFETKVKTLNDLTASLVEERQNQQTW</sequence>
<dbReference type="InterPro" id="IPR028281">
    <property type="entry name" value="Sirohaem_synthase_central"/>
</dbReference>
<dbReference type="GO" id="GO:0043115">
    <property type="term" value="F:precorrin-2 dehydrogenase activity"/>
    <property type="evidence" value="ECO:0007669"/>
    <property type="project" value="UniProtKB-EC"/>
</dbReference>
<dbReference type="STRING" id="1524460.IX84_24105"/>
<reference evidence="8 9" key="1">
    <citation type="journal article" date="2014" name="Int. J. Syst. Evol. Microbiol.">
        <title>Phaeodactylibacter xiamenensis gen. nov., sp. nov., a member of the family Saprospiraceae isolated from the marine alga Phaeodactylum tricornutum.</title>
        <authorList>
            <person name="Chen Z.Jr."/>
            <person name="Lei X."/>
            <person name="Lai Q."/>
            <person name="Li Y."/>
            <person name="Zhang B."/>
            <person name="Zhang J."/>
            <person name="Zhang H."/>
            <person name="Yang L."/>
            <person name="Zheng W."/>
            <person name="Tian Y."/>
            <person name="Yu Z."/>
            <person name="Xu H.Jr."/>
            <person name="Zheng T."/>
        </authorList>
    </citation>
    <scope>NUCLEOTIDE SEQUENCE [LARGE SCALE GENOMIC DNA]</scope>
    <source>
        <strain evidence="8 9">KD52</strain>
    </source>
</reference>
<name>A0A098S042_9BACT</name>
<dbReference type="UniPathway" id="UPA00262">
    <property type="reaction ID" value="UER00222"/>
</dbReference>
<evidence type="ECO:0000256" key="3">
    <source>
        <dbReference type="ARBA" id="ARBA00023002"/>
    </source>
</evidence>
<keyword evidence="9" id="KW-1185">Reference proteome</keyword>
<dbReference type="InterPro" id="IPR028161">
    <property type="entry name" value="Met8-like"/>
</dbReference>
<protein>
    <recommendedName>
        <fullName evidence="2">precorrin-2 dehydrogenase</fullName>
        <ecNumber evidence="2">1.3.1.76</ecNumber>
    </recommendedName>
</protein>
<feature type="domain" description="Siroheme synthase central" evidence="7">
    <location>
        <begin position="126"/>
        <end position="151"/>
    </location>
</feature>
<dbReference type="SUPFAM" id="SSF75615">
    <property type="entry name" value="Siroheme synthase middle domains-like"/>
    <property type="match status" value="1"/>
</dbReference>
<keyword evidence="5" id="KW-0627">Porphyrin biosynthesis</keyword>
<dbReference type="Pfam" id="PF13241">
    <property type="entry name" value="NAD_binding_7"/>
    <property type="match status" value="1"/>
</dbReference>
<dbReference type="NCBIfam" id="TIGR01470">
    <property type="entry name" value="cysG_Nterm"/>
    <property type="match status" value="1"/>
</dbReference>
<evidence type="ECO:0000256" key="2">
    <source>
        <dbReference type="ARBA" id="ARBA00012400"/>
    </source>
</evidence>
<dbReference type="PANTHER" id="PTHR35330:SF1">
    <property type="entry name" value="SIROHEME BIOSYNTHESIS PROTEIN MET8"/>
    <property type="match status" value="1"/>
</dbReference>
<keyword evidence="3" id="KW-0560">Oxidoreductase</keyword>
<evidence type="ECO:0000259" key="7">
    <source>
        <dbReference type="Pfam" id="PF14824"/>
    </source>
</evidence>
<dbReference type="Proteomes" id="UP000029736">
    <property type="component" value="Unassembled WGS sequence"/>
</dbReference>
<dbReference type="SUPFAM" id="SSF51735">
    <property type="entry name" value="NAD(P)-binding Rossmann-fold domains"/>
    <property type="match status" value="1"/>
</dbReference>
<evidence type="ECO:0000313" key="8">
    <source>
        <dbReference type="EMBL" id="KGE85734.1"/>
    </source>
</evidence>
<dbReference type="GO" id="GO:0004325">
    <property type="term" value="F:ferrochelatase activity"/>
    <property type="evidence" value="ECO:0007669"/>
    <property type="project" value="InterPro"/>
</dbReference>
<dbReference type="AlphaFoldDB" id="A0A098S042"/>